<dbReference type="AlphaFoldDB" id="M2RIK3"/>
<accession>M2RIK3</accession>
<keyword evidence="3" id="KW-1185">Reference proteome</keyword>
<dbReference type="EMBL" id="KB445795">
    <property type="protein sequence ID" value="EMD38641.1"/>
    <property type="molecule type" value="Genomic_DNA"/>
</dbReference>
<evidence type="ECO:0000313" key="2">
    <source>
        <dbReference type="EMBL" id="EMD38641.1"/>
    </source>
</evidence>
<dbReference type="Proteomes" id="UP000016930">
    <property type="component" value="Unassembled WGS sequence"/>
</dbReference>
<name>M2RIK3_CERS8</name>
<evidence type="ECO:0000313" key="3">
    <source>
        <dbReference type="Proteomes" id="UP000016930"/>
    </source>
</evidence>
<reference evidence="2 3" key="1">
    <citation type="journal article" date="2012" name="Proc. Natl. Acad. Sci. U.S.A.">
        <title>Comparative genomics of Ceriporiopsis subvermispora and Phanerochaete chrysosporium provide insight into selective ligninolysis.</title>
        <authorList>
            <person name="Fernandez-Fueyo E."/>
            <person name="Ruiz-Duenas F.J."/>
            <person name="Ferreira P."/>
            <person name="Floudas D."/>
            <person name="Hibbett D.S."/>
            <person name="Canessa P."/>
            <person name="Larrondo L.F."/>
            <person name="James T.Y."/>
            <person name="Seelenfreund D."/>
            <person name="Lobos S."/>
            <person name="Polanco R."/>
            <person name="Tello M."/>
            <person name="Honda Y."/>
            <person name="Watanabe T."/>
            <person name="Watanabe T."/>
            <person name="Ryu J.S."/>
            <person name="Kubicek C.P."/>
            <person name="Schmoll M."/>
            <person name="Gaskell J."/>
            <person name="Hammel K.E."/>
            <person name="St John F.J."/>
            <person name="Vanden Wymelenberg A."/>
            <person name="Sabat G."/>
            <person name="Splinter BonDurant S."/>
            <person name="Syed K."/>
            <person name="Yadav J.S."/>
            <person name="Doddapaneni H."/>
            <person name="Subramanian V."/>
            <person name="Lavin J.L."/>
            <person name="Oguiza J.A."/>
            <person name="Perez G."/>
            <person name="Pisabarro A.G."/>
            <person name="Ramirez L."/>
            <person name="Santoyo F."/>
            <person name="Master E."/>
            <person name="Coutinho P.M."/>
            <person name="Henrissat B."/>
            <person name="Lombard V."/>
            <person name="Magnuson J.K."/>
            <person name="Kuees U."/>
            <person name="Hori C."/>
            <person name="Igarashi K."/>
            <person name="Samejima M."/>
            <person name="Held B.W."/>
            <person name="Barry K.W."/>
            <person name="LaButti K.M."/>
            <person name="Lapidus A."/>
            <person name="Lindquist E.A."/>
            <person name="Lucas S.M."/>
            <person name="Riley R."/>
            <person name="Salamov A.A."/>
            <person name="Hoffmeister D."/>
            <person name="Schwenk D."/>
            <person name="Hadar Y."/>
            <person name="Yarden O."/>
            <person name="de Vries R.P."/>
            <person name="Wiebenga A."/>
            <person name="Stenlid J."/>
            <person name="Eastwood D."/>
            <person name="Grigoriev I.V."/>
            <person name="Berka R.M."/>
            <person name="Blanchette R.A."/>
            <person name="Kersten P."/>
            <person name="Martinez A.T."/>
            <person name="Vicuna R."/>
            <person name="Cullen D."/>
        </authorList>
    </citation>
    <scope>NUCLEOTIDE SEQUENCE [LARGE SCALE GENOMIC DNA]</scope>
    <source>
        <strain evidence="2 3">B</strain>
    </source>
</reference>
<evidence type="ECO:0000256" key="1">
    <source>
        <dbReference type="SAM" id="MobiDB-lite"/>
    </source>
</evidence>
<sequence length="219" mass="24006">MTWVFGWPLEIEWAVKYAKQRKLCPDGVDDVKRLYYAAGHDITRRLGVAPSDVPVLSCWDGDDPKAVYALNIDRKAKTLEQARVRFRKLPPQSLAIKLAGLLDAHHGPRWYEYGGGSAYDSCDSDSDSDSDAETIEIVIDVDETDREDESDSDSESTGPESERRSVAPGTLSLSQPKYCEVAVQKDDITVTGAKVTTRMGELAIAVSDGATFDTEGITA</sequence>
<feature type="region of interest" description="Disordered" evidence="1">
    <location>
        <begin position="141"/>
        <end position="171"/>
    </location>
</feature>
<feature type="compositionally biased region" description="Acidic residues" evidence="1">
    <location>
        <begin position="141"/>
        <end position="154"/>
    </location>
</feature>
<proteinExistence type="predicted"/>
<organism evidence="2 3">
    <name type="scientific">Ceriporiopsis subvermispora (strain B)</name>
    <name type="common">White-rot fungus</name>
    <name type="synonym">Gelatoporia subvermispora</name>
    <dbReference type="NCBI Taxonomy" id="914234"/>
    <lineage>
        <taxon>Eukaryota</taxon>
        <taxon>Fungi</taxon>
        <taxon>Dikarya</taxon>
        <taxon>Basidiomycota</taxon>
        <taxon>Agaricomycotina</taxon>
        <taxon>Agaricomycetes</taxon>
        <taxon>Polyporales</taxon>
        <taxon>Gelatoporiaceae</taxon>
        <taxon>Gelatoporia</taxon>
    </lineage>
</organism>
<protein>
    <submittedName>
        <fullName evidence="2">Uncharacterized protein</fullName>
    </submittedName>
</protein>
<dbReference type="HOGENOM" id="CLU_1261358_0_0_1"/>
<gene>
    <name evidence="2" type="ORF">CERSUDRAFT_113814</name>
</gene>